<dbReference type="PROSITE" id="PS50975">
    <property type="entry name" value="ATP_GRASP"/>
    <property type="match status" value="1"/>
</dbReference>
<dbReference type="Gene3D" id="3.40.50.20">
    <property type="match status" value="1"/>
</dbReference>
<keyword evidence="1" id="KW-0067">ATP-binding</keyword>
<organism evidence="3 4">
    <name type="scientific">Azoarcus sp. (strain BH72)</name>
    <dbReference type="NCBI Taxonomy" id="418699"/>
    <lineage>
        <taxon>Bacteria</taxon>
        <taxon>Pseudomonadati</taxon>
        <taxon>Pseudomonadota</taxon>
        <taxon>Betaproteobacteria</taxon>
        <taxon>Rhodocyclales</taxon>
        <taxon>Zoogloeaceae</taxon>
        <taxon>Azoarcus</taxon>
    </lineage>
</organism>
<protein>
    <recommendedName>
        <fullName evidence="2">ATP-grasp domain-containing protein</fullName>
    </recommendedName>
</protein>
<keyword evidence="4" id="KW-1185">Reference proteome</keyword>
<keyword evidence="1" id="KW-0547">Nucleotide-binding</keyword>
<dbReference type="KEGG" id="azo:azo2695"/>
<dbReference type="SUPFAM" id="SSF56784">
    <property type="entry name" value="HAD-like"/>
    <property type="match status" value="1"/>
</dbReference>
<dbReference type="InterPro" id="IPR011761">
    <property type="entry name" value="ATP-grasp"/>
</dbReference>
<reference evidence="3 4" key="1">
    <citation type="journal article" date="2006" name="Nat. Biotechnol.">
        <title>Complete genome of the mutualistic, N2-fixing grass endophyte Azoarcus sp. strain BH72.</title>
        <authorList>
            <person name="Krause A."/>
            <person name="Ramakumar A."/>
            <person name="Bartels D."/>
            <person name="Battistoni F."/>
            <person name="Bekel T."/>
            <person name="Boch J."/>
            <person name="Boehm M."/>
            <person name="Friedrich F."/>
            <person name="Hurek T."/>
            <person name="Krause L."/>
            <person name="Linke B."/>
            <person name="McHardy A.C."/>
            <person name="Sarkar A."/>
            <person name="Schneiker S."/>
            <person name="Syed A.A."/>
            <person name="Thauer R."/>
            <person name="Vorhoelter F.-J."/>
            <person name="Weidner S."/>
            <person name="Puehler A."/>
            <person name="Reinhold-Hurek B."/>
            <person name="Kaiser O."/>
            <person name="Goesmann A."/>
        </authorList>
    </citation>
    <scope>NUCLEOTIDE SEQUENCE [LARGE SCALE GENOMIC DNA]</scope>
    <source>
        <strain evidence="3 4">BH72</strain>
    </source>
</reference>
<accession>A1K906</accession>
<dbReference type="InterPro" id="IPR036412">
    <property type="entry name" value="HAD-like_sf"/>
</dbReference>
<dbReference type="Proteomes" id="UP000002588">
    <property type="component" value="Chromosome"/>
</dbReference>
<name>A1K906_AZOSB</name>
<sequence>MSYSAHFALVGGSSVDDHGRFVYEEYLGGLPFHDSPDFADRIASIVREHRIDAIYPTMDAVAETLQDLADRLGILVIGSNARATALCASKQATYELLAGLIPTPARYPSLESIGDYPVFIKPDRGYGARNCMLANTREAAEAFLAGQRTGAMLLLEYLPGKEWTVDCFTDRHGRLRFHGVRQRSRISNGISVNTSPSTQFAAEFQNWAETINAALKPRGAWFFQAREDAAGQPKLLEVAARLGGSSGLFRCQGVNFALLSAFDAFGHDVDIERNAYAIELDRALDNRYRIGVDYTHVFVDLDDCLLIHGRLNHQLVGFLYKAVSAGKHLTLLTRHRRAPDETLRALRIRELFDRVIHITDGSPKSAHIDEERAIFIDDSFAERREVAHRHRVPTFSPDMVECLL</sequence>
<evidence type="ECO:0000313" key="4">
    <source>
        <dbReference type="Proteomes" id="UP000002588"/>
    </source>
</evidence>
<dbReference type="AlphaFoldDB" id="A1K906"/>
<dbReference type="eggNOG" id="COG2232">
    <property type="taxonomic scope" value="Bacteria"/>
</dbReference>
<dbReference type="GO" id="GO:0005524">
    <property type="term" value="F:ATP binding"/>
    <property type="evidence" value="ECO:0007669"/>
    <property type="project" value="UniProtKB-UniRule"/>
</dbReference>
<proteinExistence type="predicted"/>
<evidence type="ECO:0000256" key="1">
    <source>
        <dbReference type="PROSITE-ProRule" id="PRU00409"/>
    </source>
</evidence>
<gene>
    <name evidence="3" type="ordered locus">azo2695</name>
</gene>
<dbReference type="STRING" id="62928.azo2695"/>
<dbReference type="SUPFAM" id="SSF56059">
    <property type="entry name" value="Glutathione synthetase ATP-binding domain-like"/>
    <property type="match status" value="1"/>
</dbReference>
<dbReference type="EMBL" id="AM406670">
    <property type="protein sequence ID" value="CAL95311.1"/>
    <property type="molecule type" value="Genomic_DNA"/>
</dbReference>
<evidence type="ECO:0000313" key="3">
    <source>
        <dbReference type="EMBL" id="CAL95311.1"/>
    </source>
</evidence>
<dbReference type="HOGENOM" id="CLU_052967_0_0_4"/>
<feature type="domain" description="ATP-grasp" evidence="2">
    <location>
        <begin position="91"/>
        <end position="265"/>
    </location>
</feature>
<evidence type="ECO:0000259" key="2">
    <source>
        <dbReference type="PROSITE" id="PS50975"/>
    </source>
</evidence>
<dbReference type="Gene3D" id="3.30.470.20">
    <property type="entry name" value="ATP-grasp fold, B domain"/>
    <property type="match status" value="1"/>
</dbReference>
<dbReference type="Pfam" id="PF15632">
    <property type="entry name" value="ATPgrasp_Ter"/>
    <property type="match status" value="1"/>
</dbReference>
<dbReference type="GO" id="GO:0046872">
    <property type="term" value="F:metal ion binding"/>
    <property type="evidence" value="ECO:0007669"/>
    <property type="project" value="InterPro"/>
</dbReference>